<protein>
    <submittedName>
        <fullName evidence="1">Uncharacterized protein</fullName>
    </submittedName>
</protein>
<dbReference type="RefSeq" id="WP_021281360.1">
    <property type="nucleotide sequence ID" value="NZ_JAGGLL010000011.1"/>
</dbReference>
<dbReference type="EMBL" id="JAGGLL010000011">
    <property type="protein sequence ID" value="MBP2021917.1"/>
    <property type="molecule type" value="Genomic_DNA"/>
</dbReference>
<evidence type="ECO:0000313" key="1">
    <source>
        <dbReference type="EMBL" id="MBP2021917.1"/>
    </source>
</evidence>
<dbReference type="Proteomes" id="UP001519308">
    <property type="component" value="Unassembled WGS sequence"/>
</dbReference>
<reference evidence="1 2" key="1">
    <citation type="submission" date="2021-03" db="EMBL/GenBank/DDBJ databases">
        <title>Genomic Encyclopedia of Type Strains, Phase IV (KMG-IV): sequencing the most valuable type-strain genomes for metagenomic binning, comparative biology and taxonomic classification.</title>
        <authorList>
            <person name="Goeker M."/>
        </authorList>
    </citation>
    <scope>NUCLEOTIDE SEQUENCE [LARGE SCALE GENOMIC DNA]</scope>
    <source>
        <strain evidence="1 2">DSM 28650</strain>
    </source>
</reference>
<keyword evidence="2" id="KW-1185">Reference proteome</keyword>
<organism evidence="1 2">
    <name type="scientific">Clostridium punense</name>
    <dbReference type="NCBI Taxonomy" id="1054297"/>
    <lineage>
        <taxon>Bacteria</taxon>
        <taxon>Bacillati</taxon>
        <taxon>Bacillota</taxon>
        <taxon>Clostridia</taxon>
        <taxon>Eubacteriales</taxon>
        <taxon>Clostridiaceae</taxon>
        <taxon>Clostridium</taxon>
    </lineage>
</organism>
<comment type="caution">
    <text evidence="1">The sequence shown here is derived from an EMBL/GenBank/DDBJ whole genome shotgun (WGS) entry which is preliminary data.</text>
</comment>
<sequence>MREDGTVSLWVGKAYSEEEVEAYVEIPYIEDDDEIHTSRFGENFKI</sequence>
<evidence type="ECO:0000313" key="2">
    <source>
        <dbReference type="Proteomes" id="UP001519308"/>
    </source>
</evidence>
<proteinExistence type="predicted"/>
<gene>
    <name evidence="1" type="ORF">J2Z44_001713</name>
</gene>
<name>A0ABS4K2A5_9CLOT</name>
<accession>A0ABS4K2A5</accession>